<keyword evidence="5" id="KW-1185">Reference proteome</keyword>
<keyword evidence="1" id="KW-0812">Transmembrane</keyword>
<evidence type="ECO:0000313" key="4">
    <source>
        <dbReference type="EMBL" id="MBD2344189.1"/>
    </source>
</evidence>
<protein>
    <submittedName>
        <fullName evidence="4">Bifunctional sterol desaturase/short chain dehydrogenase</fullName>
    </submittedName>
</protein>
<dbReference type="Proteomes" id="UP000607281">
    <property type="component" value="Unassembled WGS sequence"/>
</dbReference>
<dbReference type="InterPro" id="IPR016040">
    <property type="entry name" value="NAD(P)-bd_dom"/>
</dbReference>
<gene>
    <name evidence="4" type="ORF">H6G18_08505</name>
</gene>
<comment type="caution">
    <text evidence="4">The sequence shown here is derived from an EMBL/GenBank/DDBJ whole genome shotgun (WGS) entry which is preliminary data.</text>
</comment>
<dbReference type="InterPro" id="IPR036291">
    <property type="entry name" value="NAD(P)-bd_dom_sf"/>
</dbReference>
<keyword evidence="1" id="KW-0472">Membrane</keyword>
<feature type="domain" description="Fatty acid hydroxylase" evidence="2">
    <location>
        <begin position="40"/>
        <end position="184"/>
    </location>
</feature>
<evidence type="ECO:0000256" key="1">
    <source>
        <dbReference type="SAM" id="Phobius"/>
    </source>
</evidence>
<name>A0ABR8CP86_9NOST</name>
<dbReference type="RefSeq" id="WP_190406647.1">
    <property type="nucleotide sequence ID" value="NZ_JACJRF010000010.1"/>
</dbReference>
<sequence length="420" mass="47224">MINILAESLTEIGSRLQIDGTLVNACWQFAIWGFFSLLLAEILRDSYHALCHQVNWLSKWHNKHHAAYRRDLSIVSLKAYQESQLYHDILESSLLLAVLIIIALIVQQTGLWLGVVYACTFLFGASLRYFQCSIETDYNHLPGPLDTVPSVWWVNRTYHWRHHFDDVDAYYSGVFSLVDKILGTGLSLKGKTVALTGASGALGQALTAQLLQHNAKVVALTTNPDKLISDGRLKVIAWELGNEAELKASLEKVDILIINHGINVYTSRTPQAIDSSYEVNTFSALRLMDIFLTTVTGPQAKATKEIWVNTSEAEVSPALSPLYELSKRTLGNLVTLKRLDGDCVIRKLILGPFKSQLNPYGVMSAPQVARAILFLARRDFRNIIVTVNPLTYLFFPLKEISTWFYYRIFSKTAKKENLAS</sequence>
<evidence type="ECO:0000259" key="2">
    <source>
        <dbReference type="Pfam" id="PF04116"/>
    </source>
</evidence>
<dbReference type="InterPro" id="IPR006694">
    <property type="entry name" value="Fatty_acid_hydroxylase"/>
</dbReference>
<dbReference type="Gene3D" id="3.40.50.720">
    <property type="entry name" value="NAD(P)-binding Rossmann-like Domain"/>
    <property type="match status" value="1"/>
</dbReference>
<dbReference type="SUPFAM" id="SSF51735">
    <property type="entry name" value="NAD(P)-binding Rossmann-fold domains"/>
    <property type="match status" value="1"/>
</dbReference>
<accession>A0ABR8CP86</accession>
<dbReference type="Pfam" id="PF04116">
    <property type="entry name" value="FA_hydroxylase"/>
    <property type="match status" value="1"/>
</dbReference>
<feature type="domain" description="NAD(P)-binding" evidence="3">
    <location>
        <begin position="197"/>
        <end position="263"/>
    </location>
</feature>
<dbReference type="EMBL" id="JACJRF010000010">
    <property type="protein sequence ID" value="MBD2344189.1"/>
    <property type="molecule type" value="Genomic_DNA"/>
</dbReference>
<dbReference type="Pfam" id="PF13460">
    <property type="entry name" value="NAD_binding_10"/>
    <property type="match status" value="1"/>
</dbReference>
<keyword evidence="1" id="KW-1133">Transmembrane helix</keyword>
<evidence type="ECO:0000313" key="5">
    <source>
        <dbReference type="Proteomes" id="UP000607281"/>
    </source>
</evidence>
<proteinExistence type="predicted"/>
<dbReference type="NCBIfam" id="NF005653">
    <property type="entry name" value="PRK07424.1"/>
    <property type="match status" value="1"/>
</dbReference>
<organism evidence="4 5">
    <name type="scientific">Anabaena subtropica FACHB-260</name>
    <dbReference type="NCBI Taxonomy" id="2692884"/>
    <lineage>
        <taxon>Bacteria</taxon>
        <taxon>Bacillati</taxon>
        <taxon>Cyanobacteriota</taxon>
        <taxon>Cyanophyceae</taxon>
        <taxon>Nostocales</taxon>
        <taxon>Nostocaceae</taxon>
        <taxon>Anabaena</taxon>
    </lineage>
</organism>
<evidence type="ECO:0000259" key="3">
    <source>
        <dbReference type="Pfam" id="PF13460"/>
    </source>
</evidence>
<reference evidence="4 5" key="1">
    <citation type="journal article" date="2020" name="ISME J.">
        <title>Comparative genomics reveals insights into cyanobacterial evolution and habitat adaptation.</title>
        <authorList>
            <person name="Chen M.Y."/>
            <person name="Teng W.K."/>
            <person name="Zhao L."/>
            <person name="Hu C.X."/>
            <person name="Zhou Y.K."/>
            <person name="Han B.P."/>
            <person name="Song L.R."/>
            <person name="Shu W.S."/>
        </authorList>
    </citation>
    <scope>NUCLEOTIDE SEQUENCE [LARGE SCALE GENOMIC DNA]</scope>
    <source>
        <strain evidence="4 5">FACHB-260</strain>
    </source>
</reference>
<feature type="transmembrane region" description="Helical" evidence="1">
    <location>
        <begin position="85"/>
        <end position="105"/>
    </location>
</feature>